<dbReference type="InterPro" id="IPR011010">
    <property type="entry name" value="DNA_brk_join_enz"/>
</dbReference>
<dbReference type="InterPro" id="IPR004107">
    <property type="entry name" value="Integrase_SAM-like_N"/>
</dbReference>
<dbReference type="Gene3D" id="1.10.150.130">
    <property type="match status" value="1"/>
</dbReference>
<comment type="function">
    <text evidence="1">Site-specific tyrosine recombinase, which acts by catalyzing the cutting and rejoining of the recombining DNA molecules.</text>
</comment>
<evidence type="ECO:0000256" key="6">
    <source>
        <dbReference type="PROSITE-ProRule" id="PRU01248"/>
    </source>
</evidence>
<evidence type="ECO:0000259" key="7">
    <source>
        <dbReference type="PROSITE" id="PS51898"/>
    </source>
</evidence>
<evidence type="ECO:0000259" key="8">
    <source>
        <dbReference type="PROSITE" id="PS51900"/>
    </source>
</evidence>
<dbReference type="InterPro" id="IPR044068">
    <property type="entry name" value="CB"/>
</dbReference>
<keyword evidence="3" id="KW-0229">DNA integration</keyword>
<feature type="domain" description="Core-binding (CB)" evidence="8">
    <location>
        <begin position="59"/>
        <end position="147"/>
    </location>
</feature>
<dbReference type="SUPFAM" id="SSF56349">
    <property type="entry name" value="DNA breaking-rejoining enzymes"/>
    <property type="match status" value="1"/>
</dbReference>
<dbReference type="Pfam" id="PF00589">
    <property type="entry name" value="Phage_integrase"/>
    <property type="match status" value="1"/>
</dbReference>
<reference evidence="9" key="1">
    <citation type="submission" date="2022-11" db="EMBL/GenBank/DDBJ databases">
        <title>Temperate bacteriophages infecting mucin-degrading bacterium Ruminococcus gnavus from the human gut.</title>
        <authorList>
            <person name="Buttimer C."/>
        </authorList>
    </citation>
    <scope>NUCLEOTIDE SEQUENCE</scope>
    <source>
        <strain evidence="9">CCUG 49994</strain>
    </source>
</reference>
<evidence type="ECO:0000256" key="5">
    <source>
        <dbReference type="ARBA" id="ARBA00023172"/>
    </source>
</evidence>
<dbReference type="GO" id="GO:0006310">
    <property type="term" value="P:DNA recombination"/>
    <property type="evidence" value="ECO:0007669"/>
    <property type="project" value="UniProtKB-KW"/>
</dbReference>
<comment type="similarity">
    <text evidence="2">Belongs to the 'phage' integrase family.</text>
</comment>
<gene>
    <name evidence="9" type="ORF">OZZ17_01900</name>
</gene>
<dbReference type="PROSITE" id="PS51900">
    <property type="entry name" value="CB"/>
    <property type="match status" value="1"/>
</dbReference>
<dbReference type="RefSeq" id="WP_268803310.1">
    <property type="nucleotide sequence ID" value="NZ_JAPRAY010000002.1"/>
</dbReference>
<dbReference type="Pfam" id="PF14659">
    <property type="entry name" value="Phage_int_SAM_3"/>
    <property type="match status" value="1"/>
</dbReference>
<dbReference type="GO" id="GO:0003677">
    <property type="term" value="F:DNA binding"/>
    <property type="evidence" value="ECO:0007669"/>
    <property type="project" value="UniProtKB-UniRule"/>
</dbReference>
<dbReference type="InterPro" id="IPR050090">
    <property type="entry name" value="Tyrosine_recombinase_XerCD"/>
</dbReference>
<protein>
    <submittedName>
        <fullName evidence="9">Site-specific integrase</fullName>
    </submittedName>
</protein>
<dbReference type="EMBL" id="JAPRAY010000002">
    <property type="protein sequence ID" value="MCZ0666296.1"/>
    <property type="molecule type" value="Genomic_DNA"/>
</dbReference>
<evidence type="ECO:0000256" key="4">
    <source>
        <dbReference type="ARBA" id="ARBA00023125"/>
    </source>
</evidence>
<evidence type="ECO:0000256" key="1">
    <source>
        <dbReference type="ARBA" id="ARBA00003283"/>
    </source>
</evidence>
<feature type="domain" description="Tyr recombinase" evidence="7">
    <location>
        <begin position="169"/>
        <end position="354"/>
    </location>
</feature>
<keyword evidence="5" id="KW-0233">DNA recombination</keyword>
<proteinExistence type="inferred from homology"/>
<name>A0A9Q4EWI0_MEDGN</name>
<evidence type="ECO:0000313" key="10">
    <source>
        <dbReference type="Proteomes" id="UP001079535"/>
    </source>
</evidence>
<keyword evidence="4 6" id="KW-0238">DNA-binding</keyword>
<dbReference type="InterPro" id="IPR013762">
    <property type="entry name" value="Integrase-like_cat_sf"/>
</dbReference>
<dbReference type="Gene3D" id="1.10.443.10">
    <property type="entry name" value="Intergrase catalytic core"/>
    <property type="match status" value="1"/>
</dbReference>
<comment type="caution">
    <text evidence="9">The sequence shown here is derived from an EMBL/GenBank/DDBJ whole genome shotgun (WGS) entry which is preliminary data.</text>
</comment>
<dbReference type="Pfam" id="PF14657">
    <property type="entry name" value="Arm-DNA-bind_4"/>
    <property type="match status" value="1"/>
</dbReference>
<organism evidence="9 10">
    <name type="scientific">Mediterraneibacter gnavus</name>
    <name type="common">Ruminococcus gnavus</name>
    <dbReference type="NCBI Taxonomy" id="33038"/>
    <lineage>
        <taxon>Bacteria</taxon>
        <taxon>Bacillati</taxon>
        <taxon>Bacillota</taxon>
        <taxon>Clostridia</taxon>
        <taxon>Lachnospirales</taxon>
        <taxon>Lachnospiraceae</taxon>
        <taxon>Mediterraneibacter</taxon>
    </lineage>
</organism>
<dbReference type="CDD" id="cd01189">
    <property type="entry name" value="INT_ICEBs1_C_like"/>
    <property type="match status" value="1"/>
</dbReference>
<accession>A0A9Q4EWI0</accession>
<evidence type="ECO:0000313" key="9">
    <source>
        <dbReference type="EMBL" id="MCZ0666296.1"/>
    </source>
</evidence>
<dbReference type="PROSITE" id="PS51898">
    <property type="entry name" value="TYR_RECOMBINASE"/>
    <property type="match status" value="1"/>
</dbReference>
<dbReference type="InterPro" id="IPR010998">
    <property type="entry name" value="Integrase_recombinase_N"/>
</dbReference>
<dbReference type="InterPro" id="IPR002104">
    <property type="entry name" value="Integrase_catalytic"/>
</dbReference>
<dbReference type="PANTHER" id="PTHR30349">
    <property type="entry name" value="PHAGE INTEGRASE-RELATED"/>
    <property type="match status" value="1"/>
</dbReference>
<evidence type="ECO:0000256" key="3">
    <source>
        <dbReference type="ARBA" id="ARBA00022908"/>
    </source>
</evidence>
<dbReference type="GO" id="GO:0015074">
    <property type="term" value="P:DNA integration"/>
    <property type="evidence" value="ECO:0007669"/>
    <property type="project" value="UniProtKB-KW"/>
</dbReference>
<dbReference type="Proteomes" id="UP001079535">
    <property type="component" value="Unassembled WGS sequence"/>
</dbReference>
<evidence type="ECO:0000256" key="2">
    <source>
        <dbReference type="ARBA" id="ARBA00008857"/>
    </source>
</evidence>
<dbReference type="InterPro" id="IPR028259">
    <property type="entry name" value="AP2-like_int_N"/>
</dbReference>
<dbReference type="PANTHER" id="PTHR30349:SF64">
    <property type="entry name" value="PROPHAGE INTEGRASE INTD-RELATED"/>
    <property type="match status" value="1"/>
</dbReference>
<dbReference type="AlphaFoldDB" id="A0A9Q4EWI0"/>
<sequence>MPAYKYQLKTGKTKWYANFYYEDWTGTRQHKCKRGFDTKKEANEYERLFLDKFSKSPTILFSSLVDNYLDDMKTRIKPTTIKNKEYLIRTKLVPYFGKLQICDIDAEVIRKWQNVLIEYRDKKGKPYAETYLYTINAQLSAIMNYAVKFYRLQINPCFIAGYIGKNKASEMKIWTHDQFKQALEHEKKIAYTIAFKILFYGGIREGELLALTPDDIPRDEAMIDINKNYAVVDRVEYFLTPKTERSVRIVTIPDTLHAEILEYIDRIEVDHDERIFYFGKSGLSDEFKRMKKLASAEDIRIHDLRHSHVAMLINMGVGIEEISRRLGHDSIKTTWDTYSHLYPGTDKVLAGKIEDLIKKEIEEKDVPKYDIAKSDVPMVPDSPLGKESQAILFTAEKQSNVHIQKNNRNIFQKYGIDIDNEILFGYKMMAYLDFIAFGNSIINIITDFHPEEKLKDFILSMFTESISACEMADGNIMNLDTYISQTAIPRYHKIYGIYA</sequence>